<keyword evidence="1" id="KW-0175">Coiled coil</keyword>
<dbReference type="CDD" id="cd17242">
    <property type="entry name" value="MobM_relaxase"/>
    <property type="match status" value="1"/>
</dbReference>
<protein>
    <recommendedName>
        <fullName evidence="4">Plasmid recombination enzyme</fullName>
    </recommendedName>
</protein>
<gene>
    <name evidence="2" type="ORF">E4184_15700</name>
</gene>
<sequence>MYQFGHVEAYARKPQKGGWSVHDIASEAERVPAHCKHVLMAKEPIRVFGCSPKEAVALAEAWGAQAKDGLGRKLRSDAPVLLAGILSYPKDGQEWSAFKAQALIWLRKTYGSALKSVVVHQDESHPHLHFYAVPEFGQDFNVLHPGRAAAAKAKRNGDQKALQQRAHNEAMRAWQDRLYLELGRDFGLARIGPKRQRLTRREWKAQQAAQQAILAAERAAKAEAVLSKQQQARVMLHIEGREVGLLRKQRLYDRAELDRVRDRAFAEGITVQMGRQGEAAKIVAERRIFVSENILKIEGDSKNIQAHLAEQEAALKARECAVAYQEQQLQVWAVQLTEQQREPLAEAEAKLALARRRLEESQDREKALKARVERAERLPILLSKLRKELRQQLPEAVLELIPRQSHGYGMG</sequence>
<dbReference type="RefSeq" id="WP_171276542.1">
    <property type="nucleotide sequence ID" value="NZ_CAWPJG010000001.1"/>
</dbReference>
<dbReference type="InterPro" id="IPR001668">
    <property type="entry name" value="Mob_Pre"/>
</dbReference>
<dbReference type="AlphaFoldDB" id="A0A6M4YBL5"/>
<organism evidence="2 3">
    <name type="scientific">Aeromonas media</name>
    <dbReference type="NCBI Taxonomy" id="651"/>
    <lineage>
        <taxon>Bacteria</taxon>
        <taxon>Pseudomonadati</taxon>
        <taxon>Pseudomonadota</taxon>
        <taxon>Gammaproteobacteria</taxon>
        <taxon>Aeromonadales</taxon>
        <taxon>Aeromonadaceae</taxon>
        <taxon>Aeromonas</taxon>
    </lineage>
</organism>
<accession>A0A6M4YBL5</accession>
<evidence type="ECO:0000256" key="1">
    <source>
        <dbReference type="SAM" id="Coils"/>
    </source>
</evidence>
<evidence type="ECO:0008006" key="4">
    <source>
        <dbReference type="Google" id="ProtNLM"/>
    </source>
</evidence>
<dbReference type="Pfam" id="PF01076">
    <property type="entry name" value="Mob_Pre"/>
    <property type="match status" value="1"/>
</dbReference>
<dbReference type="GO" id="GO:0003677">
    <property type="term" value="F:DNA binding"/>
    <property type="evidence" value="ECO:0007669"/>
    <property type="project" value="InterPro"/>
</dbReference>
<name>A0A6M4YBL5_AERME</name>
<dbReference type="Proteomes" id="UP000501427">
    <property type="component" value="Chromosome"/>
</dbReference>
<proteinExistence type="predicted"/>
<reference evidence="2 3" key="1">
    <citation type="submission" date="2019-03" db="EMBL/GenBank/DDBJ databases">
        <title>Novel transposon Tn6433 accelerates the dissemination of tet(E) in Aeromonas from aerobic biofilm under oxytetracycline stress.</title>
        <authorList>
            <person name="Shi Y."/>
            <person name="Tian Z."/>
            <person name="Zhang Y."/>
            <person name="Zhang H."/>
            <person name="Yang M."/>
        </authorList>
    </citation>
    <scope>NUCLEOTIDE SEQUENCE [LARGE SCALE GENOMIC DNA]</scope>
    <source>
        <strain evidence="2 3">T0.1-19</strain>
    </source>
</reference>
<dbReference type="Gene3D" id="3.30.930.30">
    <property type="match status" value="1"/>
</dbReference>
<dbReference type="EMBL" id="CP038441">
    <property type="protein sequence ID" value="QJT22714.1"/>
    <property type="molecule type" value="Genomic_DNA"/>
</dbReference>
<dbReference type="GO" id="GO:0006310">
    <property type="term" value="P:DNA recombination"/>
    <property type="evidence" value="ECO:0007669"/>
    <property type="project" value="InterPro"/>
</dbReference>
<evidence type="ECO:0000313" key="3">
    <source>
        <dbReference type="Proteomes" id="UP000501427"/>
    </source>
</evidence>
<evidence type="ECO:0000313" key="2">
    <source>
        <dbReference type="EMBL" id="QJT22714.1"/>
    </source>
</evidence>
<feature type="coiled-coil region" evidence="1">
    <location>
        <begin position="344"/>
        <end position="378"/>
    </location>
</feature>